<name>A0A7M5USM3_9CNID</name>
<evidence type="ECO:0000256" key="1">
    <source>
        <dbReference type="SAM" id="SignalP"/>
    </source>
</evidence>
<proteinExistence type="predicted"/>
<organism evidence="2 3">
    <name type="scientific">Clytia hemisphaerica</name>
    <dbReference type="NCBI Taxonomy" id="252671"/>
    <lineage>
        <taxon>Eukaryota</taxon>
        <taxon>Metazoa</taxon>
        <taxon>Cnidaria</taxon>
        <taxon>Hydrozoa</taxon>
        <taxon>Hydroidolina</taxon>
        <taxon>Leptothecata</taxon>
        <taxon>Obeliida</taxon>
        <taxon>Clytiidae</taxon>
        <taxon>Clytia</taxon>
    </lineage>
</organism>
<keyword evidence="3" id="KW-1185">Reference proteome</keyword>
<reference evidence="2" key="1">
    <citation type="submission" date="2021-01" db="UniProtKB">
        <authorList>
            <consortium name="EnsemblMetazoa"/>
        </authorList>
    </citation>
    <scope>IDENTIFICATION</scope>
</reference>
<evidence type="ECO:0008006" key="4">
    <source>
        <dbReference type="Google" id="ProtNLM"/>
    </source>
</evidence>
<keyword evidence="1" id="KW-0732">Signal</keyword>
<accession>A0A7M5USM3</accession>
<dbReference type="Proteomes" id="UP000594262">
    <property type="component" value="Unplaced"/>
</dbReference>
<dbReference type="EnsemblMetazoa" id="CLYHEMT001974.1">
    <property type="protein sequence ID" value="CLYHEMP001974.1"/>
    <property type="gene ID" value="CLYHEMG001974"/>
</dbReference>
<evidence type="ECO:0000313" key="3">
    <source>
        <dbReference type="Proteomes" id="UP000594262"/>
    </source>
</evidence>
<dbReference type="AlphaFoldDB" id="A0A7M5USM3"/>
<sequence length="169" mass="20618">MFSYLFIEYCLLHFFCFAESAFQNLDELLERRERRYRAEEALLDHNLEEGLLDANEYFRQLKNGLQDENTSLREKKIDLRDPKNNIQDSKIKFQETKSYLRDFIPFLRDPRSNLRDTNKAYIHDSTENESETVTNCHYVVEPYYERHRYRGYGWVVKRTRNIRHCTVNE</sequence>
<evidence type="ECO:0000313" key="2">
    <source>
        <dbReference type="EnsemblMetazoa" id="CLYHEMP001974.1"/>
    </source>
</evidence>
<feature type="signal peptide" evidence="1">
    <location>
        <begin position="1"/>
        <end position="20"/>
    </location>
</feature>
<feature type="chain" id="PRO_5029575237" description="Cnidarian restricted protein" evidence="1">
    <location>
        <begin position="21"/>
        <end position="169"/>
    </location>
</feature>
<protein>
    <recommendedName>
        <fullName evidence="4">Cnidarian restricted protein</fullName>
    </recommendedName>
</protein>